<evidence type="ECO:0000313" key="2">
    <source>
        <dbReference type="Proteomes" id="UP000031473"/>
    </source>
</evidence>
<evidence type="ECO:0000313" key="1">
    <source>
        <dbReference type="EMBL" id="KIA90206.1"/>
    </source>
</evidence>
<dbReference type="AlphaFoldDB" id="A0A0C1D0K0"/>
<organism evidence="1 2">
    <name type="scientific">Kaistella jeonii</name>
    <dbReference type="NCBI Taxonomy" id="266749"/>
    <lineage>
        <taxon>Bacteria</taxon>
        <taxon>Pseudomonadati</taxon>
        <taxon>Bacteroidota</taxon>
        <taxon>Flavobacteriia</taxon>
        <taxon>Flavobacteriales</taxon>
        <taxon>Weeksellaceae</taxon>
        <taxon>Chryseobacterium group</taxon>
        <taxon>Kaistella</taxon>
    </lineage>
</organism>
<comment type="caution">
    <text evidence="1">The sequence shown here is derived from an EMBL/GenBank/DDBJ whole genome shotgun (WGS) entry which is preliminary data.</text>
</comment>
<dbReference type="EMBL" id="JSYL01000002">
    <property type="protein sequence ID" value="KIA90206.1"/>
    <property type="molecule type" value="Genomic_DNA"/>
</dbReference>
<name>A0A0C1D0K0_9FLAO</name>
<dbReference type="Proteomes" id="UP000031473">
    <property type="component" value="Unassembled WGS sequence"/>
</dbReference>
<reference evidence="1 2" key="1">
    <citation type="submission" date="2014-10" db="EMBL/GenBank/DDBJ databases">
        <title>Kaistella jeonii genome.</title>
        <authorList>
            <person name="Clayton J.T."/>
            <person name="Newman J.D."/>
        </authorList>
    </citation>
    <scope>NUCLEOTIDE SEQUENCE [LARGE SCALE GENOMIC DNA]</scope>
    <source>
        <strain evidence="1 2">DSM 17048</strain>
    </source>
</reference>
<keyword evidence="2" id="KW-1185">Reference proteome</keyword>
<protein>
    <submittedName>
        <fullName evidence="1">Uncharacterized protein</fullName>
    </submittedName>
</protein>
<sequence length="225" mass="25978">MKKQILFLLLLINSVIISGQTEVRKESIDYYFTYNDFVNNKPNIPEKAYITIKEENPNSIIYKEILAESTNKKIKKGYTIWGIKYKDQLFHNLLLTNYEIAQDHAFGKFTVTGKKFNVIILDTKKDKKAIGRNGNPYGGGLVASALYKPNNTEWKDRDGNNYKILVYNAEFPTMSPSYKENALVMLLTAKDVANFNNNDPAIIKKLSKGEYYLEEFLEFARKENE</sequence>
<accession>A0A0C1D0K0</accession>
<gene>
    <name evidence="1" type="ORF">OA86_06395</name>
</gene>
<proteinExistence type="predicted"/>
<dbReference type="RefSeq" id="WP_039350367.1">
    <property type="nucleotide sequence ID" value="NZ_FOLA01000002.1"/>
</dbReference>